<dbReference type="InterPro" id="IPR005635">
    <property type="entry name" value="Inner_centromere_prot_ARK-bd"/>
</dbReference>
<reference evidence="10" key="1">
    <citation type="journal article" date="2021" name="New Phytol.">
        <title>Evolutionary innovations through gain and loss of genes in the ectomycorrhizal Boletales.</title>
        <authorList>
            <person name="Wu G."/>
            <person name="Miyauchi S."/>
            <person name="Morin E."/>
            <person name="Kuo A."/>
            <person name="Drula E."/>
            <person name="Varga T."/>
            <person name="Kohler A."/>
            <person name="Feng B."/>
            <person name="Cao Y."/>
            <person name="Lipzen A."/>
            <person name="Daum C."/>
            <person name="Hundley H."/>
            <person name="Pangilinan J."/>
            <person name="Johnson J."/>
            <person name="Barry K."/>
            <person name="LaButti K."/>
            <person name="Ng V."/>
            <person name="Ahrendt S."/>
            <person name="Min B."/>
            <person name="Choi I.G."/>
            <person name="Park H."/>
            <person name="Plett J.M."/>
            <person name="Magnuson J."/>
            <person name="Spatafora J.W."/>
            <person name="Nagy L.G."/>
            <person name="Henrissat B."/>
            <person name="Grigoriev I.V."/>
            <person name="Yang Z.L."/>
            <person name="Xu J."/>
            <person name="Martin F.M."/>
        </authorList>
    </citation>
    <scope>NUCLEOTIDE SEQUENCE</scope>
    <source>
        <strain evidence="10">KKN 215</strain>
    </source>
</reference>
<feature type="region of interest" description="Disordered" evidence="8">
    <location>
        <begin position="824"/>
        <end position="1021"/>
    </location>
</feature>
<keyword evidence="5" id="KW-0159">Chromosome partition</keyword>
<evidence type="ECO:0000256" key="2">
    <source>
        <dbReference type="ARBA" id="ARBA00004186"/>
    </source>
</evidence>
<feature type="compositionally biased region" description="Acidic residues" evidence="8">
    <location>
        <begin position="759"/>
        <end position="776"/>
    </location>
</feature>
<feature type="compositionally biased region" description="Polar residues" evidence="8">
    <location>
        <begin position="692"/>
        <end position="713"/>
    </location>
</feature>
<proteinExistence type="inferred from homology"/>
<keyword evidence="7" id="KW-0539">Nucleus</keyword>
<feature type="compositionally biased region" description="Acidic residues" evidence="8">
    <location>
        <begin position="474"/>
        <end position="486"/>
    </location>
</feature>
<feature type="compositionally biased region" description="Polar residues" evidence="8">
    <location>
        <begin position="779"/>
        <end position="792"/>
    </location>
</feature>
<feature type="compositionally biased region" description="Polar residues" evidence="8">
    <location>
        <begin position="1082"/>
        <end position="1098"/>
    </location>
</feature>
<evidence type="ECO:0000256" key="1">
    <source>
        <dbReference type="ARBA" id="ARBA00004123"/>
    </source>
</evidence>
<feature type="compositionally biased region" description="Basic and acidic residues" evidence="8">
    <location>
        <begin position="914"/>
        <end position="946"/>
    </location>
</feature>
<keyword evidence="11" id="KW-1185">Reference proteome</keyword>
<feature type="domain" description="Inner centromere protein ARK-binding" evidence="9">
    <location>
        <begin position="1060"/>
        <end position="1116"/>
    </location>
</feature>
<dbReference type="Pfam" id="PF03941">
    <property type="entry name" value="INCENP_ARK-bind"/>
    <property type="match status" value="1"/>
</dbReference>
<sequence>MDGSLQGEPGVLAWCNTVRLTMAQDPGRAFLDQQIQQQGFEFLDNYLNNVISHRKEESVYELLKTPGRKRTTQKRTRLHTSTASKIDPQRIISLEETVSSEKENSAPLNSFHKALLEAKEQAEDVLPPIPSHNREHEANLATEGATRPATLVAEASQVAMELDDQLPSDIEEGLIVPEVRAYDEDMESEAQSLADVEELEPVQVKELSMIAEDDEERSRLSVRPPTFDDLTDVTVPVRDADAVTTNATLTRKPSISQFVGLSAPSPLRKSMKLSRESTTGTLGAMLAHTPGTGLAGKRSSWLTKAKEVKALELNSAGKKHILPGEAGLSNATANKKRKSSEMFNHADVPVEEDPQRKQKTAKVADLIQGIAATRVIHQADATSEHLLSKPPPNSHKPITAATSAPSLFMDDFTIPLADVLEEEGSLDKLKRTVEGFGARSKSMGKSLGGNAAAALAEARAAAQARVAERRKEEEGEVTEASPEDSEGATKEHSPALTSTERRLSVSDLVSAAESKAKTSLGSRAENVADTSVSTTPPDSPRITSHPSQTPAPPPVFSKPPPVFVAPPPAVPPSPTSFKLPVGHPFALPPAMSLGVNSMLQPSGSSKGQPLSAQSSKASIYSDAIFDKEDDIPAWMPDTQDTEISLNPSIPYSQEKDLDPLDDDDSWRVEESEKPGQAWTPFGFTSADKDDTMTWTTAPSRSTSQKGGDTDRFQNTQYTQNMTDAFHTEPESQARGPFDFLPEDAKAVARSDQGMMDMSMDVDDDAPYADSEVEEVDFTGKSTVSLVQPQGTRSQSQQSMASTSSSQSQQLGFFGQATKLVSSVLGGGKKTKPEPVKSIQRAAVAAKKQQEEAEKKVTRLKEMEQRRQLALQRKAEDEKLRLQEEEKKLREEMEKRKREREDLTDKRPLRSTTKKPTEDDLTKKRKLTVESEKKVEAAKKPPPRDQPSRLGKPTASTMKIGPPLKSAMKQPATVGPSSLTAGPGSSASKEVRVMKTVASTSTLKSTTSSLKGKGKADYDDVDDPSQVVQTQMANRVKAQIQAAQTPREPPRIASESIELPEINSEYSDSEDEDRPKKFDPPNWAQSPELSKALEQQSKLNPDDIFGRIGPLRMEEIFRTRTSRFRARTSSANWSGADQLTAEEEKAYEKRMGYK</sequence>
<evidence type="ECO:0000256" key="7">
    <source>
        <dbReference type="ARBA" id="ARBA00023242"/>
    </source>
</evidence>
<dbReference type="GO" id="GO:0005819">
    <property type="term" value="C:spindle"/>
    <property type="evidence" value="ECO:0007669"/>
    <property type="project" value="UniProtKB-SubCell"/>
</dbReference>
<gene>
    <name evidence="10" type="ORF">BXZ70DRAFT_938388</name>
</gene>
<feature type="compositionally biased region" description="Basic and acidic residues" evidence="8">
    <location>
        <begin position="487"/>
        <end position="504"/>
    </location>
</feature>
<evidence type="ECO:0000313" key="10">
    <source>
        <dbReference type="EMBL" id="KAH8100704.1"/>
    </source>
</evidence>
<feature type="compositionally biased region" description="Polar residues" evidence="8">
    <location>
        <begin position="974"/>
        <end position="987"/>
    </location>
</feature>
<evidence type="ECO:0000256" key="5">
    <source>
        <dbReference type="ARBA" id="ARBA00022829"/>
    </source>
</evidence>
<dbReference type="OrthoDB" id="6123at2759"/>
<dbReference type="Proteomes" id="UP000813824">
    <property type="component" value="Unassembled WGS sequence"/>
</dbReference>
<feature type="compositionally biased region" description="Basic and acidic residues" evidence="8">
    <location>
        <begin position="847"/>
        <end position="907"/>
    </location>
</feature>
<feature type="region of interest" description="Disordered" evidence="8">
    <location>
        <begin position="596"/>
        <end position="713"/>
    </location>
</feature>
<evidence type="ECO:0000256" key="6">
    <source>
        <dbReference type="ARBA" id="ARBA00023212"/>
    </source>
</evidence>
<dbReference type="GO" id="GO:0005634">
    <property type="term" value="C:nucleus"/>
    <property type="evidence" value="ECO:0007669"/>
    <property type="project" value="UniProtKB-SubCell"/>
</dbReference>
<feature type="compositionally biased region" description="Pro residues" evidence="8">
    <location>
        <begin position="549"/>
        <end position="574"/>
    </location>
</feature>
<feature type="compositionally biased region" description="Low complexity" evidence="8">
    <location>
        <begin position="793"/>
        <end position="809"/>
    </location>
</feature>
<comment type="similarity">
    <text evidence="3">Belongs to the INCENP family.</text>
</comment>
<organism evidence="10 11">
    <name type="scientific">Cristinia sonorae</name>
    <dbReference type="NCBI Taxonomy" id="1940300"/>
    <lineage>
        <taxon>Eukaryota</taxon>
        <taxon>Fungi</taxon>
        <taxon>Dikarya</taxon>
        <taxon>Basidiomycota</taxon>
        <taxon>Agaricomycotina</taxon>
        <taxon>Agaricomycetes</taxon>
        <taxon>Agaricomycetidae</taxon>
        <taxon>Agaricales</taxon>
        <taxon>Pleurotineae</taxon>
        <taxon>Stephanosporaceae</taxon>
        <taxon>Cristinia</taxon>
    </lineage>
</organism>
<keyword evidence="4" id="KW-0963">Cytoplasm</keyword>
<protein>
    <recommendedName>
        <fullName evidence="9">Inner centromere protein ARK-binding domain-containing protein</fullName>
    </recommendedName>
</protein>
<evidence type="ECO:0000256" key="4">
    <source>
        <dbReference type="ARBA" id="ARBA00022490"/>
    </source>
</evidence>
<evidence type="ECO:0000256" key="8">
    <source>
        <dbReference type="SAM" id="MobiDB-lite"/>
    </source>
</evidence>
<feature type="region of interest" description="Disordered" evidence="8">
    <location>
        <begin position="756"/>
        <end position="809"/>
    </location>
</feature>
<dbReference type="AlphaFoldDB" id="A0A8K0XQ63"/>
<feature type="compositionally biased region" description="Polar residues" evidence="8">
    <location>
        <begin position="528"/>
        <end position="548"/>
    </location>
</feature>
<dbReference type="GO" id="GO:0007059">
    <property type="term" value="P:chromosome segregation"/>
    <property type="evidence" value="ECO:0007669"/>
    <property type="project" value="UniProtKB-KW"/>
</dbReference>
<keyword evidence="6" id="KW-0206">Cytoskeleton</keyword>
<comment type="caution">
    <text evidence="10">The sequence shown here is derived from an EMBL/GenBank/DDBJ whole genome shotgun (WGS) entry which is preliminary data.</text>
</comment>
<evidence type="ECO:0000259" key="9">
    <source>
        <dbReference type="Pfam" id="PF03941"/>
    </source>
</evidence>
<evidence type="ECO:0000313" key="11">
    <source>
        <dbReference type="Proteomes" id="UP000813824"/>
    </source>
</evidence>
<dbReference type="Gene3D" id="6.10.250.2990">
    <property type="match status" value="1"/>
</dbReference>
<dbReference type="EMBL" id="JAEVFJ010000015">
    <property type="protein sequence ID" value="KAH8100704.1"/>
    <property type="molecule type" value="Genomic_DNA"/>
</dbReference>
<feature type="region of interest" description="Disordered" evidence="8">
    <location>
        <begin position="464"/>
        <end position="578"/>
    </location>
</feature>
<feature type="compositionally biased region" description="Low complexity" evidence="8">
    <location>
        <begin position="994"/>
        <end position="1010"/>
    </location>
</feature>
<name>A0A8K0XQ63_9AGAR</name>
<accession>A0A8K0XQ63</accession>
<evidence type="ECO:0000256" key="3">
    <source>
        <dbReference type="ARBA" id="ARBA00010042"/>
    </source>
</evidence>
<feature type="region of interest" description="Disordered" evidence="8">
    <location>
        <begin position="1034"/>
        <end position="1105"/>
    </location>
</feature>
<dbReference type="PANTHER" id="PTHR13142">
    <property type="entry name" value="INNER CENTROMERE PROTEIN"/>
    <property type="match status" value="1"/>
</dbReference>
<comment type="subcellular location">
    <subcellularLocation>
        <location evidence="2">Cytoplasm</location>
        <location evidence="2">Cytoskeleton</location>
        <location evidence="2">Spindle</location>
    </subcellularLocation>
    <subcellularLocation>
        <location evidence="1">Nucleus</location>
    </subcellularLocation>
</comment>
<dbReference type="PANTHER" id="PTHR13142:SF1">
    <property type="entry name" value="INNER CENTROMERE PROTEIN"/>
    <property type="match status" value="1"/>
</dbReference>
<feature type="compositionally biased region" description="Polar residues" evidence="8">
    <location>
        <begin position="641"/>
        <end position="651"/>
    </location>
</feature>
<feature type="compositionally biased region" description="Polar residues" evidence="8">
    <location>
        <begin position="596"/>
        <end position="618"/>
    </location>
</feature>